<dbReference type="InterPro" id="IPR051518">
    <property type="entry name" value="Sucrose_Phosphatase"/>
</dbReference>
<sequence>MLIGFARPDFMVCGVGTEIYIPCAQPDGDQTPWYDLPRLPEPEPDWAAKMSKEFGDRDKLRDEVQSRFPSLEVHGSVEHDPYRIPCIAKVTPENPNILEELQAWGDAHPALRVIISGVGEVRFVDVCSVHADKGLAVEHLFARGAFKGISDKSRILMAGDSGNDLRMFMVSGVRSVIVGNSQPQLVEERWSARPRSPRRARRSRAGTGR</sequence>
<dbReference type="Proteomes" id="UP001189429">
    <property type="component" value="Unassembled WGS sequence"/>
</dbReference>
<dbReference type="InterPro" id="IPR036412">
    <property type="entry name" value="HAD-like_sf"/>
</dbReference>
<accession>A0ABN9W7S5</accession>
<feature type="compositionally biased region" description="Basic residues" evidence="2">
    <location>
        <begin position="195"/>
        <end position="209"/>
    </location>
</feature>
<dbReference type="EMBL" id="CAUYUJ010018126">
    <property type="protein sequence ID" value="CAK0880866.1"/>
    <property type="molecule type" value="Genomic_DNA"/>
</dbReference>
<proteinExistence type="predicted"/>
<dbReference type="SUPFAM" id="SSF56784">
    <property type="entry name" value="HAD-like"/>
    <property type="match status" value="1"/>
</dbReference>
<dbReference type="PANTHER" id="PTHR46521:SF4">
    <property type="entry name" value="SUCROSE-PHOSPHATASE 2-RELATED"/>
    <property type="match status" value="1"/>
</dbReference>
<keyword evidence="1" id="KW-0378">Hydrolase</keyword>
<dbReference type="InterPro" id="IPR023214">
    <property type="entry name" value="HAD_sf"/>
</dbReference>
<evidence type="ECO:0000313" key="5">
    <source>
        <dbReference type="Proteomes" id="UP001189429"/>
    </source>
</evidence>
<keyword evidence="5" id="KW-1185">Reference proteome</keyword>
<organism evidence="4 5">
    <name type="scientific">Prorocentrum cordatum</name>
    <dbReference type="NCBI Taxonomy" id="2364126"/>
    <lineage>
        <taxon>Eukaryota</taxon>
        <taxon>Sar</taxon>
        <taxon>Alveolata</taxon>
        <taxon>Dinophyceae</taxon>
        <taxon>Prorocentrales</taxon>
        <taxon>Prorocentraceae</taxon>
        <taxon>Prorocentrum</taxon>
    </lineage>
</organism>
<comment type="caution">
    <text evidence="4">The sequence shown here is derived from an EMBL/GenBank/DDBJ whole genome shotgun (WGS) entry which is preliminary data.</text>
</comment>
<gene>
    <name evidence="4" type="ORF">PCOR1329_LOCUS63888</name>
</gene>
<evidence type="ECO:0000256" key="1">
    <source>
        <dbReference type="ARBA" id="ARBA00022801"/>
    </source>
</evidence>
<dbReference type="PANTHER" id="PTHR46521">
    <property type="entry name" value="SUCROSE-PHOSPHATASE 2-RELATED"/>
    <property type="match status" value="1"/>
</dbReference>
<dbReference type="Pfam" id="PF05116">
    <property type="entry name" value="S6PP"/>
    <property type="match status" value="1"/>
</dbReference>
<evidence type="ECO:0000313" key="4">
    <source>
        <dbReference type="EMBL" id="CAK0880866.1"/>
    </source>
</evidence>
<feature type="domain" description="Sucrose phosphatase-like" evidence="3">
    <location>
        <begin position="6"/>
        <end position="191"/>
    </location>
</feature>
<dbReference type="Gene3D" id="3.40.50.1000">
    <property type="entry name" value="HAD superfamily/HAD-like"/>
    <property type="match status" value="1"/>
</dbReference>
<evidence type="ECO:0000259" key="3">
    <source>
        <dbReference type="Pfam" id="PF05116"/>
    </source>
</evidence>
<name>A0ABN9W7S5_9DINO</name>
<reference evidence="4" key="1">
    <citation type="submission" date="2023-10" db="EMBL/GenBank/DDBJ databases">
        <authorList>
            <person name="Chen Y."/>
            <person name="Shah S."/>
            <person name="Dougan E. K."/>
            <person name="Thang M."/>
            <person name="Chan C."/>
        </authorList>
    </citation>
    <scope>NUCLEOTIDE SEQUENCE [LARGE SCALE GENOMIC DNA]</scope>
</reference>
<evidence type="ECO:0000256" key="2">
    <source>
        <dbReference type="SAM" id="MobiDB-lite"/>
    </source>
</evidence>
<protein>
    <recommendedName>
        <fullName evidence="3">Sucrose phosphatase-like domain-containing protein</fullName>
    </recommendedName>
</protein>
<dbReference type="InterPro" id="IPR006380">
    <property type="entry name" value="SPP-like_dom"/>
</dbReference>
<feature type="region of interest" description="Disordered" evidence="2">
    <location>
        <begin position="188"/>
        <end position="209"/>
    </location>
</feature>